<evidence type="ECO:0000259" key="7">
    <source>
        <dbReference type="Pfam" id="PF04316"/>
    </source>
</evidence>
<keyword evidence="8" id="KW-0969">Cilium</keyword>
<keyword evidence="4" id="KW-1005">Bacterial flagellum biogenesis</keyword>
<dbReference type="Proteomes" id="UP000254330">
    <property type="component" value="Unassembled WGS sequence"/>
</dbReference>
<dbReference type="NCBIfam" id="TIGR03824">
    <property type="entry name" value="FlgM_jcvi"/>
    <property type="match status" value="1"/>
</dbReference>
<dbReference type="GO" id="GO:0044781">
    <property type="term" value="P:bacterial-type flagellum organization"/>
    <property type="evidence" value="ECO:0007669"/>
    <property type="project" value="UniProtKB-KW"/>
</dbReference>
<evidence type="ECO:0000256" key="6">
    <source>
        <dbReference type="ARBA" id="ARBA00023163"/>
    </source>
</evidence>
<evidence type="ECO:0000256" key="2">
    <source>
        <dbReference type="ARBA" id="ARBA00017823"/>
    </source>
</evidence>
<dbReference type="RefSeq" id="WP_109349404.1">
    <property type="nucleotide sequence ID" value="NZ_BJUE01000032.1"/>
</dbReference>
<dbReference type="EMBL" id="UGNP01000001">
    <property type="protein sequence ID" value="STX08784.1"/>
    <property type="molecule type" value="Genomic_DNA"/>
</dbReference>
<keyword evidence="3" id="KW-0678">Repressor</keyword>
<keyword evidence="8" id="KW-0966">Cell projection</keyword>
<dbReference type="EMBL" id="SNZG01000012">
    <property type="protein sequence ID" value="TDR39242.1"/>
    <property type="molecule type" value="Genomic_DNA"/>
</dbReference>
<comment type="similarity">
    <text evidence="1">Belongs to the FlgM family.</text>
</comment>
<evidence type="ECO:0000313" key="10">
    <source>
        <dbReference type="Proteomes" id="UP000254330"/>
    </source>
</evidence>
<keyword evidence="8" id="KW-0282">Flagellum</keyword>
<dbReference type="InterPro" id="IPR031316">
    <property type="entry name" value="FlgM_C"/>
</dbReference>
<protein>
    <recommendedName>
        <fullName evidence="2">Negative regulator of flagellin synthesis</fullName>
    </recommendedName>
</protein>
<dbReference type="InterPro" id="IPR035890">
    <property type="entry name" value="Anti-sigma-28_factor_FlgM_sf"/>
</dbReference>
<dbReference type="InterPro" id="IPR007412">
    <property type="entry name" value="FlgM"/>
</dbReference>
<evidence type="ECO:0000256" key="1">
    <source>
        <dbReference type="ARBA" id="ARBA00005322"/>
    </source>
</evidence>
<organism evidence="8 10">
    <name type="scientific">Kurthia zopfii</name>
    <dbReference type="NCBI Taxonomy" id="1650"/>
    <lineage>
        <taxon>Bacteria</taxon>
        <taxon>Bacillati</taxon>
        <taxon>Bacillota</taxon>
        <taxon>Bacilli</taxon>
        <taxon>Bacillales</taxon>
        <taxon>Caryophanaceae</taxon>
        <taxon>Kurthia</taxon>
    </lineage>
</organism>
<reference evidence="9 11" key="2">
    <citation type="submission" date="2019-03" db="EMBL/GenBank/DDBJ databases">
        <title>Genomic Encyclopedia of Type Strains, Phase IV (KMG-IV): sequencing the most valuable type-strain genomes for metagenomic binning, comparative biology and taxonomic classification.</title>
        <authorList>
            <person name="Goeker M."/>
        </authorList>
    </citation>
    <scope>NUCLEOTIDE SEQUENCE [LARGE SCALE GENOMIC DNA]</scope>
    <source>
        <strain evidence="9 11">DSM 20580</strain>
    </source>
</reference>
<dbReference type="OrthoDB" id="2991036at2"/>
<keyword evidence="11" id="KW-1185">Reference proteome</keyword>
<evidence type="ECO:0000256" key="4">
    <source>
        <dbReference type="ARBA" id="ARBA00022795"/>
    </source>
</evidence>
<keyword evidence="5" id="KW-0805">Transcription regulation</keyword>
<evidence type="ECO:0000313" key="9">
    <source>
        <dbReference type="EMBL" id="TDR39242.1"/>
    </source>
</evidence>
<dbReference type="AlphaFoldDB" id="A0A2U3ADM8"/>
<evidence type="ECO:0000313" key="8">
    <source>
        <dbReference type="EMBL" id="STX08784.1"/>
    </source>
</evidence>
<dbReference type="GO" id="GO:0045892">
    <property type="term" value="P:negative regulation of DNA-templated transcription"/>
    <property type="evidence" value="ECO:0007669"/>
    <property type="project" value="InterPro"/>
</dbReference>
<evidence type="ECO:0000256" key="3">
    <source>
        <dbReference type="ARBA" id="ARBA00022491"/>
    </source>
</evidence>
<sequence length="87" mass="9865">MKINNYGVNPVNPYKNQQLKTEATKKTTMNFADQLEISSQAKDLQGIKPYSTERAEKVQAIKQQIEAGTYKVDANNLAKNIANFYRP</sequence>
<accession>A0A2U3ADM8</accession>
<comment type="caution">
    <text evidence="8">The sequence shown here is derived from an EMBL/GenBank/DDBJ whole genome shotgun (WGS) entry which is preliminary data.</text>
</comment>
<evidence type="ECO:0000256" key="5">
    <source>
        <dbReference type="ARBA" id="ARBA00023015"/>
    </source>
</evidence>
<keyword evidence="6" id="KW-0804">Transcription</keyword>
<dbReference type="Pfam" id="PF04316">
    <property type="entry name" value="FlgM"/>
    <property type="match status" value="1"/>
</dbReference>
<proteinExistence type="inferred from homology"/>
<name>A0A2U3ADM8_9BACL</name>
<evidence type="ECO:0000313" key="11">
    <source>
        <dbReference type="Proteomes" id="UP000294641"/>
    </source>
</evidence>
<gene>
    <name evidence="9" type="ORF">DFR61_11216</name>
    <name evidence="8" type="ORF">NCTC10597_00450</name>
</gene>
<feature type="domain" description="Anti-sigma-28 factor FlgM C-terminal" evidence="7">
    <location>
        <begin position="33"/>
        <end position="82"/>
    </location>
</feature>
<dbReference type="SUPFAM" id="SSF101498">
    <property type="entry name" value="Anti-sigma factor FlgM"/>
    <property type="match status" value="1"/>
</dbReference>
<reference evidence="8 10" key="1">
    <citation type="submission" date="2018-06" db="EMBL/GenBank/DDBJ databases">
        <authorList>
            <consortium name="Pathogen Informatics"/>
            <person name="Doyle S."/>
        </authorList>
    </citation>
    <scope>NUCLEOTIDE SEQUENCE [LARGE SCALE GENOMIC DNA]</scope>
    <source>
        <strain evidence="8 10">NCTC10597</strain>
    </source>
</reference>
<dbReference type="Proteomes" id="UP000294641">
    <property type="component" value="Unassembled WGS sequence"/>
</dbReference>